<organism evidence="1 2">
    <name type="scientific">Brassica carinata</name>
    <name type="common">Ethiopian mustard</name>
    <name type="synonym">Abyssinian cabbage</name>
    <dbReference type="NCBI Taxonomy" id="52824"/>
    <lineage>
        <taxon>Eukaryota</taxon>
        <taxon>Viridiplantae</taxon>
        <taxon>Streptophyta</taxon>
        <taxon>Embryophyta</taxon>
        <taxon>Tracheophyta</taxon>
        <taxon>Spermatophyta</taxon>
        <taxon>Magnoliopsida</taxon>
        <taxon>eudicotyledons</taxon>
        <taxon>Gunneridae</taxon>
        <taxon>Pentapetalae</taxon>
        <taxon>rosids</taxon>
        <taxon>malvids</taxon>
        <taxon>Brassicales</taxon>
        <taxon>Brassicaceae</taxon>
        <taxon>Brassiceae</taxon>
        <taxon>Brassica</taxon>
    </lineage>
</organism>
<evidence type="ECO:0000313" key="2">
    <source>
        <dbReference type="Proteomes" id="UP000886595"/>
    </source>
</evidence>
<dbReference type="Gene3D" id="2.40.50.140">
    <property type="entry name" value="Nucleic acid-binding proteins"/>
    <property type="match status" value="1"/>
</dbReference>
<gene>
    <name evidence="1" type="ORF">Bca52824_034680</name>
</gene>
<reference evidence="1 2" key="1">
    <citation type="submission" date="2020-02" db="EMBL/GenBank/DDBJ databases">
        <authorList>
            <person name="Ma Q."/>
            <person name="Huang Y."/>
            <person name="Song X."/>
            <person name="Pei D."/>
        </authorList>
    </citation>
    <scope>NUCLEOTIDE SEQUENCE [LARGE SCALE GENOMIC DNA]</scope>
    <source>
        <strain evidence="1">Sxm20200214</strain>
        <tissue evidence="1">Leaf</tissue>
    </source>
</reference>
<keyword evidence="2" id="KW-1185">Reference proteome</keyword>
<dbReference type="AlphaFoldDB" id="A0A8X7RZ57"/>
<dbReference type="Proteomes" id="UP000886595">
    <property type="component" value="Unassembled WGS sequence"/>
</dbReference>
<proteinExistence type="predicted"/>
<evidence type="ECO:0000313" key="1">
    <source>
        <dbReference type="EMBL" id="KAG2298208.1"/>
    </source>
</evidence>
<dbReference type="CDD" id="cd04481">
    <property type="entry name" value="RPA1_DBD_B_like"/>
    <property type="match status" value="1"/>
</dbReference>
<protein>
    <recommendedName>
        <fullName evidence="3">DUF223 domain-containing protein</fullName>
    </recommendedName>
</protein>
<comment type="caution">
    <text evidence="1">The sequence shown here is derived from an EMBL/GenBank/DDBJ whole genome shotgun (WGS) entry which is preliminary data.</text>
</comment>
<dbReference type="SUPFAM" id="SSF50249">
    <property type="entry name" value="Nucleic acid-binding proteins"/>
    <property type="match status" value="1"/>
</dbReference>
<sequence>MKDILGAMVSIGNLKWKFNQVVATDYLKPISLISFTLTDIENNRVRCVAYGNMAEHLNTFWSSYVDDIVICLLRFWKIEVIDGRYRQITNIPRCSEIMFNPLIDSVTTFKTMLKLQKLLRILKPKFMERNNTLISDLTESSKDVEVWEKVLRVWEMKSAPNEIERHLIVSDPKIIFNDRTQLFYGYSLKENPMFVPVPFQQVLQRDFDNTYPIVTSFGTLIESEEDPYGEMFGVPLTQINFKLKDESGCELECEALGEVAKELDMKVGV</sequence>
<dbReference type="EMBL" id="JAAMPC010000008">
    <property type="protein sequence ID" value="KAG2298208.1"/>
    <property type="molecule type" value="Genomic_DNA"/>
</dbReference>
<name>A0A8X7RZ57_BRACI</name>
<evidence type="ECO:0008006" key="3">
    <source>
        <dbReference type="Google" id="ProtNLM"/>
    </source>
</evidence>
<accession>A0A8X7RZ57</accession>
<dbReference type="InterPro" id="IPR012340">
    <property type="entry name" value="NA-bd_OB-fold"/>
</dbReference>